<dbReference type="InParanoid" id="K1QRZ5"/>
<sequence>MNGEESFSMPLNNHNQFLTDLQRKSTCNTAVEETLIYPIPKDTQFVCIRREKVTVRSNGDVEAVQEVVEDELVEEVEADEIQMAAAASD</sequence>
<accession>K1QRZ5</accession>
<name>K1QRZ5_MAGGI</name>
<proteinExistence type="predicted"/>
<evidence type="ECO:0000313" key="1">
    <source>
        <dbReference type="EMBL" id="EKC31630.1"/>
    </source>
</evidence>
<protein>
    <submittedName>
        <fullName evidence="1">Uncharacterized protein</fullName>
    </submittedName>
</protein>
<dbReference type="EMBL" id="JH817320">
    <property type="protein sequence ID" value="EKC31630.1"/>
    <property type="molecule type" value="Genomic_DNA"/>
</dbReference>
<dbReference type="AlphaFoldDB" id="K1QRZ5"/>
<dbReference type="HOGENOM" id="CLU_2456988_0_0_1"/>
<organism evidence="1">
    <name type="scientific">Magallana gigas</name>
    <name type="common">Pacific oyster</name>
    <name type="synonym">Crassostrea gigas</name>
    <dbReference type="NCBI Taxonomy" id="29159"/>
    <lineage>
        <taxon>Eukaryota</taxon>
        <taxon>Metazoa</taxon>
        <taxon>Spiralia</taxon>
        <taxon>Lophotrochozoa</taxon>
        <taxon>Mollusca</taxon>
        <taxon>Bivalvia</taxon>
        <taxon>Autobranchia</taxon>
        <taxon>Pteriomorphia</taxon>
        <taxon>Ostreida</taxon>
        <taxon>Ostreoidea</taxon>
        <taxon>Ostreidae</taxon>
        <taxon>Magallana</taxon>
    </lineage>
</organism>
<reference evidence="1" key="1">
    <citation type="journal article" date="2012" name="Nature">
        <title>The oyster genome reveals stress adaptation and complexity of shell formation.</title>
        <authorList>
            <person name="Zhang G."/>
            <person name="Fang X."/>
            <person name="Guo X."/>
            <person name="Li L."/>
            <person name="Luo R."/>
            <person name="Xu F."/>
            <person name="Yang P."/>
            <person name="Zhang L."/>
            <person name="Wang X."/>
            <person name="Qi H."/>
            <person name="Xiong Z."/>
            <person name="Que H."/>
            <person name="Xie Y."/>
            <person name="Holland P.W."/>
            <person name="Paps J."/>
            <person name="Zhu Y."/>
            <person name="Wu F."/>
            <person name="Chen Y."/>
            <person name="Wang J."/>
            <person name="Peng C."/>
            <person name="Meng J."/>
            <person name="Yang L."/>
            <person name="Liu J."/>
            <person name="Wen B."/>
            <person name="Zhang N."/>
            <person name="Huang Z."/>
            <person name="Zhu Q."/>
            <person name="Feng Y."/>
            <person name="Mount A."/>
            <person name="Hedgecock D."/>
            <person name="Xu Z."/>
            <person name="Liu Y."/>
            <person name="Domazet-Loso T."/>
            <person name="Du Y."/>
            <person name="Sun X."/>
            <person name="Zhang S."/>
            <person name="Liu B."/>
            <person name="Cheng P."/>
            <person name="Jiang X."/>
            <person name="Li J."/>
            <person name="Fan D."/>
            <person name="Wang W."/>
            <person name="Fu W."/>
            <person name="Wang T."/>
            <person name="Wang B."/>
            <person name="Zhang J."/>
            <person name="Peng Z."/>
            <person name="Li Y."/>
            <person name="Li N."/>
            <person name="Wang J."/>
            <person name="Chen M."/>
            <person name="He Y."/>
            <person name="Tan F."/>
            <person name="Song X."/>
            <person name="Zheng Q."/>
            <person name="Huang R."/>
            <person name="Yang H."/>
            <person name="Du X."/>
            <person name="Chen L."/>
            <person name="Yang M."/>
            <person name="Gaffney P.M."/>
            <person name="Wang S."/>
            <person name="Luo L."/>
            <person name="She Z."/>
            <person name="Ming Y."/>
            <person name="Huang W."/>
            <person name="Zhang S."/>
            <person name="Huang B."/>
            <person name="Zhang Y."/>
            <person name="Qu T."/>
            <person name="Ni P."/>
            <person name="Miao G."/>
            <person name="Wang J."/>
            <person name="Wang Q."/>
            <person name="Steinberg C.E."/>
            <person name="Wang H."/>
            <person name="Li N."/>
            <person name="Qian L."/>
            <person name="Zhang G."/>
            <person name="Li Y."/>
            <person name="Yang H."/>
            <person name="Liu X."/>
            <person name="Wang J."/>
            <person name="Yin Y."/>
            <person name="Wang J."/>
        </authorList>
    </citation>
    <scope>NUCLEOTIDE SEQUENCE [LARGE SCALE GENOMIC DNA]</scope>
    <source>
        <strain evidence="1">05x7-T-G4-1.051#20</strain>
    </source>
</reference>
<gene>
    <name evidence="1" type="ORF">CGI_10010745</name>
</gene>